<feature type="compositionally biased region" description="Basic and acidic residues" evidence="1">
    <location>
        <begin position="39"/>
        <end position="48"/>
    </location>
</feature>
<evidence type="ECO:0000256" key="1">
    <source>
        <dbReference type="SAM" id="MobiDB-lite"/>
    </source>
</evidence>
<accession>A0A7W5BXY6</accession>
<protein>
    <submittedName>
        <fullName evidence="2">Phage virion morphogenesis protein</fullName>
    </submittedName>
</protein>
<dbReference type="AlphaFoldDB" id="A0A7W5BXY6"/>
<dbReference type="RefSeq" id="WP_183387590.1">
    <property type="nucleotide sequence ID" value="NZ_JACHXM010000008.1"/>
</dbReference>
<evidence type="ECO:0000313" key="2">
    <source>
        <dbReference type="EMBL" id="MBB3141207.1"/>
    </source>
</evidence>
<feature type="compositionally biased region" description="Basic residues" evidence="1">
    <location>
        <begin position="59"/>
        <end position="68"/>
    </location>
</feature>
<sequence>MSSTDLDQLEDWVAPLLARLEPKQRRQLARRVATTLRQSQRERIKAQENPDGSGFTPRKPQHRQKAGAIRRRGMFHKLRTAKYLRTRGTSDAAVAGFFGRINRIARVHQYGLHDQVDRDGPRVKYAERRLLGFSEADREAIRDALLEHLTPP</sequence>
<dbReference type="NCBIfam" id="TIGR01635">
    <property type="entry name" value="tail_comp_S"/>
    <property type="match status" value="1"/>
</dbReference>
<keyword evidence="3" id="KW-1185">Reference proteome</keyword>
<gene>
    <name evidence="2" type="ORF">FHR96_002084</name>
</gene>
<feature type="region of interest" description="Disordered" evidence="1">
    <location>
        <begin position="35"/>
        <end position="68"/>
    </location>
</feature>
<dbReference type="EMBL" id="JACHXM010000008">
    <property type="protein sequence ID" value="MBB3141207.1"/>
    <property type="molecule type" value="Genomic_DNA"/>
</dbReference>
<reference evidence="2 3" key="1">
    <citation type="submission" date="2020-08" db="EMBL/GenBank/DDBJ databases">
        <title>Genomic Encyclopedia of Type Strains, Phase III (KMG-III): the genomes of soil and plant-associated and newly described type strains.</title>
        <authorList>
            <person name="Whitman W."/>
        </authorList>
    </citation>
    <scope>NUCLEOTIDE SEQUENCE [LARGE SCALE GENOMIC DNA]</scope>
    <source>
        <strain evidence="2 3">CECT 5995</strain>
    </source>
</reference>
<dbReference type="Pfam" id="PF05069">
    <property type="entry name" value="Phage_tail_S"/>
    <property type="match status" value="1"/>
</dbReference>
<name>A0A7W5BXY6_9GAMM</name>
<comment type="caution">
    <text evidence="2">The sequence shown here is derived from an EMBL/GenBank/DDBJ whole genome shotgun (WGS) entry which is preliminary data.</text>
</comment>
<dbReference type="Proteomes" id="UP000525987">
    <property type="component" value="Unassembled WGS sequence"/>
</dbReference>
<organism evidence="2 3">
    <name type="scientific">Halomonas organivorans</name>
    <dbReference type="NCBI Taxonomy" id="257772"/>
    <lineage>
        <taxon>Bacteria</taxon>
        <taxon>Pseudomonadati</taxon>
        <taxon>Pseudomonadota</taxon>
        <taxon>Gammaproteobacteria</taxon>
        <taxon>Oceanospirillales</taxon>
        <taxon>Halomonadaceae</taxon>
        <taxon>Halomonas</taxon>
    </lineage>
</organism>
<proteinExistence type="predicted"/>
<evidence type="ECO:0000313" key="3">
    <source>
        <dbReference type="Proteomes" id="UP000525987"/>
    </source>
</evidence>
<dbReference type="InterPro" id="IPR006522">
    <property type="entry name" value="Phage_virion_morphogenesis"/>
</dbReference>